<sequence>MAGRSTVWIMSGDHQRENSEGLLAISIGTALWTVAGVVLVLARNTLPASGQWWIATCGVGVVSGLGGVLFLRRRSRQITAAQR</sequence>
<reference evidence="2" key="1">
    <citation type="submission" date="2020-05" db="EMBL/GenBank/DDBJ databases">
        <authorList>
            <person name="Chiriac C."/>
            <person name="Salcher M."/>
            <person name="Ghai R."/>
            <person name="Kavagutti S V."/>
        </authorList>
    </citation>
    <scope>NUCLEOTIDE SEQUENCE</scope>
</reference>
<gene>
    <name evidence="2" type="ORF">UFOPK3402_01922</name>
</gene>
<proteinExistence type="predicted"/>
<accession>A0A6J7F2S5</accession>
<keyword evidence="1" id="KW-0812">Transmembrane</keyword>
<name>A0A6J7F2S5_9ZZZZ</name>
<keyword evidence="1" id="KW-0472">Membrane</keyword>
<dbReference type="EMBL" id="CAFBLS010000316">
    <property type="protein sequence ID" value="CAB4886519.1"/>
    <property type="molecule type" value="Genomic_DNA"/>
</dbReference>
<protein>
    <submittedName>
        <fullName evidence="2">Unannotated protein</fullName>
    </submittedName>
</protein>
<dbReference type="AlphaFoldDB" id="A0A6J7F2S5"/>
<keyword evidence="1" id="KW-1133">Transmembrane helix</keyword>
<evidence type="ECO:0000313" key="2">
    <source>
        <dbReference type="EMBL" id="CAB4886519.1"/>
    </source>
</evidence>
<feature type="transmembrane region" description="Helical" evidence="1">
    <location>
        <begin position="52"/>
        <end position="71"/>
    </location>
</feature>
<organism evidence="2">
    <name type="scientific">freshwater metagenome</name>
    <dbReference type="NCBI Taxonomy" id="449393"/>
    <lineage>
        <taxon>unclassified sequences</taxon>
        <taxon>metagenomes</taxon>
        <taxon>ecological metagenomes</taxon>
    </lineage>
</organism>
<feature type="transmembrane region" description="Helical" evidence="1">
    <location>
        <begin position="21"/>
        <end position="40"/>
    </location>
</feature>
<evidence type="ECO:0000256" key="1">
    <source>
        <dbReference type="SAM" id="Phobius"/>
    </source>
</evidence>